<dbReference type="OrthoDB" id="2086846at2"/>
<accession>A0A0E2Z2R7</accession>
<reference evidence="1 2" key="1">
    <citation type="submission" date="2014-07" db="EMBL/GenBank/DDBJ databases">
        <title>Comparative analysis of Nitrosococcus oceani genome inventories of strains from Pacific and Atlantic gyres.</title>
        <authorList>
            <person name="Lim C.K."/>
            <person name="Wang L."/>
            <person name="Sayavedra-Soto L.A."/>
            <person name="Klotz M.G."/>
        </authorList>
    </citation>
    <scope>NUCLEOTIDE SEQUENCE [LARGE SCALE GENOMIC DNA]</scope>
    <source>
        <strain evidence="1 2">C-27</strain>
    </source>
</reference>
<dbReference type="HOGENOM" id="CLU_215392_0_0_6"/>
<evidence type="ECO:0000313" key="1">
    <source>
        <dbReference type="EMBL" id="KFI19973.1"/>
    </source>
</evidence>
<protein>
    <submittedName>
        <fullName evidence="1">CopG family transcriptional regulator</fullName>
    </submittedName>
</protein>
<dbReference type="InterPro" id="IPR010985">
    <property type="entry name" value="Ribbon_hlx_hlx"/>
</dbReference>
<dbReference type="EMBL" id="JPGN01000034">
    <property type="protein sequence ID" value="KFI19973.1"/>
    <property type="molecule type" value="Genomic_DNA"/>
</dbReference>
<sequence length="50" mass="5668">MARELLNVRIDSELKNQLQALAKGENRTLSNLVETVLANDAKRESMAKRK</sequence>
<dbReference type="AlphaFoldDB" id="A0A0E2Z2R7"/>
<gene>
    <name evidence="1" type="ORF">IB75_06160</name>
</gene>
<dbReference type="SUPFAM" id="SSF47598">
    <property type="entry name" value="Ribbon-helix-helix"/>
    <property type="match status" value="1"/>
</dbReference>
<evidence type="ECO:0000313" key="2">
    <source>
        <dbReference type="Proteomes" id="UP000028839"/>
    </source>
</evidence>
<dbReference type="GO" id="GO:0006355">
    <property type="term" value="P:regulation of DNA-templated transcription"/>
    <property type="evidence" value="ECO:0007669"/>
    <property type="project" value="InterPro"/>
</dbReference>
<name>A0A0E2Z2R7_9GAMM</name>
<organism evidence="1 2">
    <name type="scientific">Nitrosococcus oceani C-27</name>
    <dbReference type="NCBI Taxonomy" id="314279"/>
    <lineage>
        <taxon>Bacteria</taxon>
        <taxon>Pseudomonadati</taxon>
        <taxon>Pseudomonadota</taxon>
        <taxon>Gammaproteobacteria</taxon>
        <taxon>Chromatiales</taxon>
        <taxon>Chromatiaceae</taxon>
        <taxon>Nitrosococcus</taxon>
    </lineage>
</organism>
<comment type="caution">
    <text evidence="1">The sequence shown here is derived from an EMBL/GenBank/DDBJ whole genome shotgun (WGS) entry which is preliminary data.</text>
</comment>
<dbReference type="Proteomes" id="UP000028839">
    <property type="component" value="Unassembled WGS sequence"/>
</dbReference>
<proteinExistence type="predicted"/>